<evidence type="ECO:0000256" key="10">
    <source>
        <dbReference type="ARBA" id="ARBA00022837"/>
    </source>
</evidence>
<dbReference type="GO" id="GO:0046872">
    <property type="term" value="F:metal ion binding"/>
    <property type="evidence" value="ECO:0007669"/>
    <property type="project" value="UniProtKB-KW"/>
</dbReference>
<keyword evidence="11" id="KW-0460">Magnesium</keyword>
<keyword evidence="28" id="KW-1185">Reference proteome</keyword>
<evidence type="ECO:0000256" key="13">
    <source>
        <dbReference type="ARBA" id="ARBA00022949"/>
    </source>
</evidence>
<dbReference type="Gene3D" id="4.10.1240.30">
    <property type="match status" value="1"/>
</dbReference>
<dbReference type="InterPro" id="IPR036465">
    <property type="entry name" value="vWFA_dom_sf"/>
</dbReference>
<comment type="subcellular location">
    <subcellularLocation>
        <location evidence="1">Cell junction</location>
        <location evidence="1">Focal adhesion</location>
    </subcellularLocation>
    <subcellularLocation>
        <location evidence="2 21">Cell membrane</location>
        <topology evidence="2 21">Single-pass type I membrane protein</topology>
    </subcellularLocation>
</comment>
<evidence type="ECO:0000256" key="6">
    <source>
        <dbReference type="ARBA" id="ARBA00022692"/>
    </source>
</evidence>
<feature type="transmembrane region" description="Helical" evidence="23">
    <location>
        <begin position="790"/>
        <end position="812"/>
    </location>
</feature>
<comment type="similarity">
    <text evidence="3 21">Belongs to the integrin beta chain family.</text>
</comment>
<evidence type="ECO:0000256" key="15">
    <source>
        <dbReference type="ARBA" id="ARBA00023037"/>
    </source>
</evidence>
<dbReference type="InterPro" id="IPR016201">
    <property type="entry name" value="PSI"/>
</dbReference>
<evidence type="ECO:0000256" key="23">
    <source>
        <dbReference type="SAM" id="Phobius"/>
    </source>
</evidence>
<dbReference type="GO" id="GO:0007160">
    <property type="term" value="P:cell-matrix adhesion"/>
    <property type="evidence" value="ECO:0007669"/>
    <property type="project" value="TreeGrafter"/>
</dbReference>
<dbReference type="Gene3D" id="3.40.50.410">
    <property type="entry name" value="von Willebrand factor, type A domain"/>
    <property type="match status" value="1"/>
</dbReference>
<evidence type="ECO:0000256" key="12">
    <source>
        <dbReference type="ARBA" id="ARBA00022889"/>
    </source>
</evidence>
<evidence type="ECO:0000256" key="7">
    <source>
        <dbReference type="ARBA" id="ARBA00022723"/>
    </source>
</evidence>
<keyword evidence="16 23" id="KW-0472">Membrane</keyword>
<keyword evidence="4" id="KW-1003">Cell membrane</keyword>
<evidence type="ECO:0000256" key="1">
    <source>
        <dbReference type="ARBA" id="ARBA00004246"/>
    </source>
</evidence>
<dbReference type="SMART" id="SM01242">
    <property type="entry name" value="Integrin_B_tail"/>
    <property type="match status" value="1"/>
</dbReference>
<dbReference type="InterPro" id="IPR057243">
    <property type="entry name" value="Integrin_I-EGF_CS"/>
</dbReference>
<keyword evidence="15 21" id="KW-0401">Integrin</keyword>
<dbReference type="PANTHER" id="PTHR10082">
    <property type="entry name" value="INTEGRIN BETA SUBUNIT"/>
    <property type="match status" value="1"/>
</dbReference>
<keyword evidence="7" id="KW-0479">Metal-binding</keyword>
<dbReference type="SUPFAM" id="SSF69687">
    <property type="entry name" value="Integrin beta tail domain"/>
    <property type="match status" value="1"/>
</dbReference>
<evidence type="ECO:0000256" key="18">
    <source>
        <dbReference type="ARBA" id="ARBA00023170"/>
    </source>
</evidence>
<evidence type="ECO:0000256" key="22">
    <source>
        <dbReference type="SAM" id="MobiDB-lite"/>
    </source>
</evidence>
<keyword evidence="14 23" id="KW-1133">Transmembrane helix</keyword>
<name>A0AAJ7WKP0_PETMA</name>
<dbReference type="Gene3D" id="3.30.1680.10">
    <property type="entry name" value="ligand-binding face of the semaphorins, domain 2"/>
    <property type="match status" value="1"/>
</dbReference>
<dbReference type="Gene3D" id="2.10.25.10">
    <property type="entry name" value="Laminin"/>
    <property type="match status" value="4"/>
</dbReference>
<evidence type="ECO:0000256" key="9">
    <source>
        <dbReference type="ARBA" id="ARBA00022737"/>
    </source>
</evidence>
<sequence length="887" mass="96569">MCKMIVRDLGTYILETTIALSPSHPYAEISRWHAPDQRLVTHTCLMGLVYTRSTRQTSSYARNMLTGVVRALIFWFGIISAISGTNLCSSGGASTCAECLLLGPLCGWCSQENFSEGEHHDKRCDLVSNLLEKGCSKKYIEFPMNQLDIIKNHPISGKVDGSSSSIIQMSPQKISLRLRPGSRETFQVEVEQLEGYPVDLYYLMDLSASMFDDLQNIKSLGTTLATKMGQLSRNFRIGFGTFVDKPLSPYIKTLPIYQANPCTGYIDCLPVFGFNHVLPLTGEATEFNAKVKEQLVSGNIDSPEGGFDAILQVAVCKDKIGWRSEAMHLLVFVSDADSHIALDGRLAGVAVPNDGLCHLDEKNAYTHSTDMDYPSLGQLIEKLTDNNIQLIFAVTGKWLDQYANYSSLIPGATFGQLNKDSTNVQDLIIKAYKGLRSEVELECEGQLEEMKLYFTALCHDGTVLPGQKKCTNLREGDKVRFNVSVELTSCLPGTHTLLLKPVGLRDVLQLEVTARCGCQCEAAPEIASPRCTAGNGDYTCGVCACSPGRLGPRCECASGSGGDEGGPGGGGGGDGGTGESERECRAEPEAPACSGRGDCFCGTCQCHGSEFGRIYGQHCECDNFSCAHHNSNICAGHGECECGECHCHEGWAGESCNCSTGTDACITPSGLLCGGCGECVCGHCVCTTLGASGDKCERCPSDTDPCSAKRDCVKCMHFETGRLNETCGQMCKYMLSVVTQLPDSEDVNPNVCTFSNENNCSVQFMYSKDTAIHPTLYVLKEMDCHNPPSVMGIIVGVTVGVVIIGFIVLLLWKMMVTIHDRREFAKFQEDRSHARWGMSTNPLYRPTTSTFRNVSYRGTKSDDKSTVEIMRHDETLDANAVPWKIRG</sequence>
<dbReference type="GO" id="GO:0034685">
    <property type="term" value="C:integrin alphav-beta6 complex"/>
    <property type="evidence" value="ECO:0007669"/>
    <property type="project" value="TreeGrafter"/>
</dbReference>
<dbReference type="RefSeq" id="XP_032801291.1">
    <property type="nucleotide sequence ID" value="XM_032945400.1"/>
</dbReference>
<dbReference type="SUPFAM" id="SSF57196">
    <property type="entry name" value="EGF/Laminin"/>
    <property type="match status" value="2"/>
</dbReference>
<evidence type="ECO:0000256" key="8">
    <source>
        <dbReference type="ARBA" id="ARBA00022729"/>
    </source>
</evidence>
<dbReference type="GO" id="GO:0005178">
    <property type="term" value="F:integrin binding"/>
    <property type="evidence" value="ECO:0007669"/>
    <property type="project" value="TreeGrafter"/>
</dbReference>
<dbReference type="InterPro" id="IPR057073">
    <property type="entry name" value="EGF_integrin_2"/>
</dbReference>
<dbReference type="InterPro" id="IPR014836">
    <property type="entry name" value="Integrin_bsu_cyt_dom"/>
</dbReference>
<gene>
    <name evidence="29" type="primary">LOC116938296</name>
</gene>
<dbReference type="Proteomes" id="UP001318040">
    <property type="component" value="Chromosome 4"/>
</dbReference>
<dbReference type="PRINTS" id="PR01186">
    <property type="entry name" value="INTEGRINB"/>
</dbReference>
<feature type="domain" description="Integrin beta subunit VWA" evidence="24">
    <location>
        <begin position="95"/>
        <end position="518"/>
    </location>
</feature>
<dbReference type="SMART" id="SM00423">
    <property type="entry name" value="PSI"/>
    <property type="match status" value="1"/>
</dbReference>
<feature type="domain" description="PSI" evidence="25">
    <location>
        <begin position="87"/>
        <end position="136"/>
    </location>
</feature>
<feature type="domain" description="Integrin beta subunit tail" evidence="27">
    <location>
        <begin position="706"/>
        <end position="789"/>
    </location>
</feature>
<accession>A0AAJ7WKP0</accession>
<organism evidence="28 29">
    <name type="scientific">Petromyzon marinus</name>
    <name type="common">Sea lamprey</name>
    <dbReference type="NCBI Taxonomy" id="7757"/>
    <lineage>
        <taxon>Eukaryota</taxon>
        <taxon>Metazoa</taxon>
        <taxon>Chordata</taxon>
        <taxon>Craniata</taxon>
        <taxon>Vertebrata</taxon>
        <taxon>Cyclostomata</taxon>
        <taxon>Hyperoartia</taxon>
        <taxon>Petromyzontiformes</taxon>
        <taxon>Petromyzontidae</taxon>
        <taxon>Petromyzon</taxon>
    </lineage>
</organism>
<evidence type="ECO:0000313" key="29">
    <source>
        <dbReference type="RefSeq" id="XP_032801291.1"/>
    </source>
</evidence>
<dbReference type="PROSITE" id="PS52047">
    <property type="entry name" value="I_EGF_2"/>
    <property type="match status" value="2"/>
</dbReference>
<dbReference type="Pfam" id="PF00362">
    <property type="entry name" value="Integrin_beta"/>
    <property type="match status" value="1"/>
</dbReference>
<feature type="compositionally biased region" description="Gly residues" evidence="22">
    <location>
        <begin position="559"/>
        <end position="578"/>
    </location>
</feature>
<dbReference type="AlphaFoldDB" id="A0AAJ7WKP0"/>
<dbReference type="Pfam" id="PF18372">
    <property type="entry name" value="I-EGF_1"/>
    <property type="match status" value="1"/>
</dbReference>
<evidence type="ECO:0000256" key="16">
    <source>
        <dbReference type="ARBA" id="ARBA00023136"/>
    </source>
</evidence>
<feature type="region of interest" description="Disordered" evidence="22">
    <location>
        <begin position="559"/>
        <end position="582"/>
    </location>
</feature>
<keyword evidence="13" id="KW-0965">Cell junction</keyword>
<evidence type="ECO:0000259" key="27">
    <source>
        <dbReference type="SMART" id="SM01242"/>
    </source>
</evidence>
<evidence type="ECO:0000256" key="14">
    <source>
        <dbReference type="ARBA" id="ARBA00022989"/>
    </source>
</evidence>
<dbReference type="Pfam" id="PF07965">
    <property type="entry name" value="Integrin_B_tail"/>
    <property type="match status" value="1"/>
</dbReference>
<dbReference type="Pfam" id="PF23105">
    <property type="entry name" value="EGF_integrin"/>
    <property type="match status" value="1"/>
</dbReference>
<evidence type="ECO:0000256" key="2">
    <source>
        <dbReference type="ARBA" id="ARBA00004251"/>
    </source>
</evidence>
<dbReference type="InterPro" id="IPR012896">
    <property type="entry name" value="Integrin_bsu_tail"/>
</dbReference>
<keyword evidence="9" id="KW-0677">Repeat</keyword>
<protein>
    <recommendedName>
        <fullName evidence="21">Integrin beta</fullName>
    </recommendedName>
</protein>
<evidence type="ECO:0000256" key="5">
    <source>
        <dbReference type="ARBA" id="ARBA00022536"/>
    </source>
</evidence>
<evidence type="ECO:0000256" key="21">
    <source>
        <dbReference type="RuleBase" id="RU000633"/>
    </source>
</evidence>
<dbReference type="InterPro" id="IPR040622">
    <property type="entry name" value="EGF_integrin_1"/>
</dbReference>
<dbReference type="FunFam" id="2.10.25.10:FF:000075">
    <property type="entry name" value="Integrin beta"/>
    <property type="match status" value="1"/>
</dbReference>
<dbReference type="FunFam" id="2.10.25.10:FF:000036">
    <property type="entry name" value="Integrin beta"/>
    <property type="match status" value="1"/>
</dbReference>
<evidence type="ECO:0000256" key="19">
    <source>
        <dbReference type="ARBA" id="ARBA00023180"/>
    </source>
</evidence>
<keyword evidence="12 21" id="KW-0130">Cell adhesion</keyword>
<dbReference type="GO" id="GO:0005925">
    <property type="term" value="C:focal adhesion"/>
    <property type="evidence" value="ECO:0007669"/>
    <property type="project" value="UniProtKB-SubCell"/>
</dbReference>
<dbReference type="SMART" id="SM00187">
    <property type="entry name" value="INB"/>
    <property type="match status" value="1"/>
</dbReference>
<evidence type="ECO:0000256" key="17">
    <source>
        <dbReference type="ARBA" id="ARBA00023157"/>
    </source>
</evidence>
<keyword evidence="6 21" id="KW-0812">Transmembrane</keyword>
<dbReference type="FunFam" id="3.30.1680.10:FF:000002">
    <property type="entry name" value="Integrin beta"/>
    <property type="match status" value="1"/>
</dbReference>
<evidence type="ECO:0000313" key="28">
    <source>
        <dbReference type="Proteomes" id="UP001318040"/>
    </source>
</evidence>
<dbReference type="PANTHER" id="PTHR10082:SF11">
    <property type="entry name" value="INTEGRIN BETA-6"/>
    <property type="match status" value="1"/>
</dbReference>
<dbReference type="SUPFAM" id="SSF69179">
    <property type="entry name" value="Integrin domains"/>
    <property type="match status" value="1"/>
</dbReference>
<evidence type="ECO:0000259" key="25">
    <source>
        <dbReference type="SMART" id="SM00423"/>
    </source>
</evidence>
<dbReference type="InterPro" id="IPR032695">
    <property type="entry name" value="Integrin_dom_sf"/>
</dbReference>
<dbReference type="GO" id="GO:0016477">
    <property type="term" value="P:cell migration"/>
    <property type="evidence" value="ECO:0007669"/>
    <property type="project" value="TreeGrafter"/>
</dbReference>
<reference evidence="29" key="1">
    <citation type="submission" date="2025-08" db="UniProtKB">
        <authorList>
            <consortium name="RefSeq"/>
        </authorList>
    </citation>
    <scope>IDENTIFICATION</scope>
    <source>
        <tissue evidence="29">Sperm</tissue>
    </source>
</reference>
<keyword evidence="17" id="KW-1015">Disulfide bond</keyword>
<dbReference type="Pfam" id="PF08725">
    <property type="entry name" value="Integrin_b_cyt"/>
    <property type="match status" value="1"/>
</dbReference>
<evidence type="ECO:0000256" key="11">
    <source>
        <dbReference type="ARBA" id="ARBA00022842"/>
    </source>
</evidence>
<dbReference type="GO" id="GO:0007229">
    <property type="term" value="P:integrin-mediated signaling pathway"/>
    <property type="evidence" value="ECO:0007669"/>
    <property type="project" value="UniProtKB-KW"/>
</dbReference>
<proteinExistence type="inferred from homology"/>
<dbReference type="SMART" id="SM01241">
    <property type="entry name" value="Integrin_b_cyt"/>
    <property type="match status" value="1"/>
</dbReference>
<dbReference type="InterPro" id="IPR036349">
    <property type="entry name" value="Integrin_bsu_tail_dom_sf"/>
</dbReference>
<dbReference type="GO" id="GO:0033627">
    <property type="term" value="P:cell adhesion mediated by integrin"/>
    <property type="evidence" value="ECO:0007669"/>
    <property type="project" value="TreeGrafter"/>
</dbReference>
<dbReference type="FunFam" id="3.40.50.410:FF:000002">
    <property type="entry name" value="Integrin beta"/>
    <property type="match status" value="1"/>
</dbReference>
<keyword evidence="10" id="KW-0106">Calcium</keyword>
<dbReference type="InterPro" id="IPR015812">
    <property type="entry name" value="Integrin_bsu"/>
</dbReference>
<dbReference type="PROSITE" id="PS00243">
    <property type="entry name" value="I_EGF_1"/>
    <property type="match status" value="1"/>
</dbReference>
<dbReference type="SUPFAM" id="SSF103575">
    <property type="entry name" value="Plexin repeat"/>
    <property type="match status" value="1"/>
</dbReference>
<dbReference type="GO" id="GO:0098609">
    <property type="term" value="P:cell-cell adhesion"/>
    <property type="evidence" value="ECO:0007669"/>
    <property type="project" value="TreeGrafter"/>
</dbReference>
<keyword evidence="5" id="KW-0245">EGF-like domain</keyword>
<feature type="domain" description="Integrin beta subunit cytoplasmic" evidence="26">
    <location>
        <begin position="813"/>
        <end position="859"/>
    </location>
</feature>
<evidence type="ECO:0000256" key="20">
    <source>
        <dbReference type="ARBA" id="ARBA00046864"/>
    </source>
</evidence>
<comment type="subunit">
    <text evidence="20">Heterodimer of an alpha and a beta subunit. Interacts with FLNB. Interacts with HAX1. ITGAV:ITGB6 interacts with FBN1. ITGAV:ITGB6 interacts with TGFB1.</text>
</comment>
<dbReference type="Pfam" id="PF17205">
    <property type="entry name" value="PSI_integrin"/>
    <property type="match status" value="1"/>
</dbReference>
<dbReference type="InterPro" id="IPR002369">
    <property type="entry name" value="Integrin_bsu_VWA"/>
</dbReference>
<evidence type="ECO:0000256" key="3">
    <source>
        <dbReference type="ARBA" id="ARBA00007449"/>
    </source>
</evidence>
<dbReference type="SUPFAM" id="SSF53300">
    <property type="entry name" value="vWA-like"/>
    <property type="match status" value="1"/>
</dbReference>
<evidence type="ECO:0000259" key="24">
    <source>
        <dbReference type="SMART" id="SM00187"/>
    </source>
</evidence>
<evidence type="ECO:0000259" key="26">
    <source>
        <dbReference type="SMART" id="SM01241"/>
    </source>
</evidence>
<dbReference type="InterPro" id="IPR033760">
    <property type="entry name" value="Integrin_beta_N"/>
</dbReference>
<dbReference type="Gene3D" id="2.60.40.1510">
    <property type="entry name" value="ntegrin, alpha v. Chain A, domain 3"/>
    <property type="match status" value="1"/>
</dbReference>
<dbReference type="GO" id="GO:0009986">
    <property type="term" value="C:cell surface"/>
    <property type="evidence" value="ECO:0007669"/>
    <property type="project" value="TreeGrafter"/>
</dbReference>
<dbReference type="KEGG" id="pmrn:116938296"/>
<dbReference type="Gene3D" id="1.20.5.100">
    <property type="entry name" value="Cytochrome c1, transmembrane anchor, C-terminal"/>
    <property type="match status" value="1"/>
</dbReference>
<keyword evidence="19" id="KW-0325">Glycoprotein</keyword>
<keyword evidence="8" id="KW-0732">Signal</keyword>
<keyword evidence="18" id="KW-0675">Receptor</keyword>
<evidence type="ECO:0000256" key="4">
    <source>
        <dbReference type="ARBA" id="ARBA00022475"/>
    </source>
</evidence>